<keyword evidence="3" id="KW-1185">Reference proteome</keyword>
<dbReference type="AlphaFoldDB" id="A0A6G1FEG8"/>
<name>A0A6G1FEG8_9ORYZ</name>
<accession>A0A6G1FEG8</accession>
<reference evidence="2 3" key="1">
    <citation type="submission" date="2019-11" db="EMBL/GenBank/DDBJ databases">
        <title>Whole genome sequence of Oryza granulata.</title>
        <authorList>
            <person name="Li W."/>
        </authorList>
    </citation>
    <scope>NUCLEOTIDE SEQUENCE [LARGE SCALE GENOMIC DNA]</scope>
    <source>
        <strain evidence="3">cv. Menghai</strain>
        <tissue evidence="2">Leaf</tissue>
    </source>
</reference>
<organism evidence="2 3">
    <name type="scientific">Oryza meyeriana var. granulata</name>
    <dbReference type="NCBI Taxonomy" id="110450"/>
    <lineage>
        <taxon>Eukaryota</taxon>
        <taxon>Viridiplantae</taxon>
        <taxon>Streptophyta</taxon>
        <taxon>Embryophyta</taxon>
        <taxon>Tracheophyta</taxon>
        <taxon>Spermatophyta</taxon>
        <taxon>Magnoliopsida</taxon>
        <taxon>Liliopsida</taxon>
        <taxon>Poales</taxon>
        <taxon>Poaceae</taxon>
        <taxon>BOP clade</taxon>
        <taxon>Oryzoideae</taxon>
        <taxon>Oryzeae</taxon>
        <taxon>Oryzinae</taxon>
        <taxon>Oryza</taxon>
        <taxon>Oryza meyeriana</taxon>
    </lineage>
</organism>
<dbReference type="Proteomes" id="UP000479710">
    <property type="component" value="Unassembled WGS sequence"/>
</dbReference>
<protein>
    <submittedName>
        <fullName evidence="2">Uncharacterized protein</fullName>
    </submittedName>
</protein>
<sequence>MMQLDARLKAGGGQRRVRSRPETSRGFLAAVYGWFARGSSTVTPTEQARRQRGATRNWRKTARFHQISTLKSSRVPLFQMVDISQL</sequence>
<comment type="caution">
    <text evidence="2">The sequence shown here is derived from an EMBL/GenBank/DDBJ whole genome shotgun (WGS) entry which is preliminary data.</text>
</comment>
<proteinExistence type="predicted"/>
<dbReference type="EMBL" id="SPHZ02000001">
    <property type="protein sequence ID" value="KAF0935202.1"/>
    <property type="molecule type" value="Genomic_DNA"/>
</dbReference>
<evidence type="ECO:0000313" key="3">
    <source>
        <dbReference type="Proteomes" id="UP000479710"/>
    </source>
</evidence>
<evidence type="ECO:0000256" key="1">
    <source>
        <dbReference type="SAM" id="MobiDB-lite"/>
    </source>
</evidence>
<feature type="region of interest" description="Disordered" evidence="1">
    <location>
        <begin position="1"/>
        <end position="22"/>
    </location>
</feature>
<evidence type="ECO:0000313" key="2">
    <source>
        <dbReference type="EMBL" id="KAF0935202.1"/>
    </source>
</evidence>
<gene>
    <name evidence="2" type="ORF">E2562_031057</name>
</gene>